<gene>
    <name evidence="1" type="ORF">AX774_g7220</name>
</gene>
<dbReference type="EMBL" id="LSSK01001575">
    <property type="protein sequence ID" value="OMH79360.1"/>
    <property type="molecule type" value="Genomic_DNA"/>
</dbReference>
<comment type="caution">
    <text evidence="1">The sequence shown here is derived from an EMBL/GenBank/DDBJ whole genome shotgun (WGS) entry which is preliminary data.</text>
</comment>
<evidence type="ECO:0000313" key="2">
    <source>
        <dbReference type="Proteomes" id="UP000188320"/>
    </source>
</evidence>
<organism evidence="1 2">
    <name type="scientific">Zancudomyces culisetae</name>
    <name type="common">Gut fungus</name>
    <name type="synonym">Smittium culisetae</name>
    <dbReference type="NCBI Taxonomy" id="1213189"/>
    <lineage>
        <taxon>Eukaryota</taxon>
        <taxon>Fungi</taxon>
        <taxon>Fungi incertae sedis</taxon>
        <taxon>Zoopagomycota</taxon>
        <taxon>Kickxellomycotina</taxon>
        <taxon>Harpellomycetes</taxon>
        <taxon>Harpellales</taxon>
        <taxon>Legeriomycetaceae</taxon>
        <taxon>Zancudomyces</taxon>
    </lineage>
</organism>
<dbReference type="AlphaFoldDB" id="A0A1R1PEE0"/>
<protein>
    <submittedName>
        <fullName evidence="1">Uncharacterized protein</fullName>
    </submittedName>
</protein>
<accession>A0A1R1PEE0</accession>
<evidence type="ECO:0000313" key="1">
    <source>
        <dbReference type="EMBL" id="OMH79360.1"/>
    </source>
</evidence>
<dbReference type="Proteomes" id="UP000188320">
    <property type="component" value="Unassembled WGS sequence"/>
</dbReference>
<name>A0A1R1PEE0_ZANCU</name>
<proteinExistence type="predicted"/>
<sequence>MENGYIDCEHCNNDLSASEFNELAWYPFSKTVRVKLYRSANFDERIRRVRIKGNKCYNSEEFASIRFGNWHRRNGAIMVCNKKDCSGKCKVVHRKDANKIENVTNDIGGNGQSFAWLRLC</sequence>
<reference evidence="2" key="1">
    <citation type="submission" date="2017-01" db="EMBL/GenBank/DDBJ databases">
        <authorList>
            <person name="Wang Y."/>
            <person name="White M."/>
            <person name="Kvist S."/>
            <person name="Moncalvo J.-M."/>
        </authorList>
    </citation>
    <scope>NUCLEOTIDE SEQUENCE [LARGE SCALE GENOMIC DNA]</scope>
    <source>
        <strain evidence="2">COL-18-3</strain>
    </source>
</reference>
<keyword evidence="2" id="KW-1185">Reference proteome</keyword>